<dbReference type="GO" id="GO:0006355">
    <property type="term" value="P:regulation of DNA-templated transcription"/>
    <property type="evidence" value="ECO:0007669"/>
    <property type="project" value="InterPro"/>
</dbReference>
<dbReference type="PANTHER" id="PTHR31719:SF116">
    <property type="entry name" value="NAC DOMAIN-CONTAINING PROTEIN"/>
    <property type="match status" value="1"/>
</dbReference>
<dbReference type="Gene3D" id="2.170.150.80">
    <property type="entry name" value="NAC domain"/>
    <property type="match status" value="1"/>
</dbReference>
<evidence type="ECO:0000313" key="7">
    <source>
        <dbReference type="EMBL" id="KAG2650298.1"/>
    </source>
</evidence>
<feature type="compositionally biased region" description="Basic and acidic residues" evidence="5">
    <location>
        <begin position="301"/>
        <end position="310"/>
    </location>
</feature>
<dbReference type="Pfam" id="PF02365">
    <property type="entry name" value="NAM"/>
    <property type="match status" value="1"/>
</dbReference>
<dbReference type="EMBL" id="CM029038">
    <property type="protein sequence ID" value="KAG2650298.1"/>
    <property type="molecule type" value="Genomic_DNA"/>
</dbReference>
<feature type="region of interest" description="Disordered" evidence="5">
    <location>
        <begin position="301"/>
        <end position="339"/>
    </location>
</feature>
<reference evidence="7" key="1">
    <citation type="submission" date="2020-05" db="EMBL/GenBank/DDBJ databases">
        <title>WGS assembly of Panicum virgatum.</title>
        <authorList>
            <person name="Lovell J.T."/>
            <person name="Jenkins J."/>
            <person name="Shu S."/>
            <person name="Juenger T.E."/>
            <person name="Schmutz J."/>
        </authorList>
    </citation>
    <scope>NUCLEOTIDE SEQUENCE</scope>
    <source>
        <strain evidence="7">AP13</strain>
    </source>
</reference>
<feature type="domain" description="NAC" evidence="6">
    <location>
        <begin position="11"/>
        <end position="152"/>
    </location>
</feature>
<keyword evidence="2" id="KW-0238">DNA-binding</keyword>
<evidence type="ECO:0000256" key="5">
    <source>
        <dbReference type="SAM" id="MobiDB-lite"/>
    </source>
</evidence>
<protein>
    <recommendedName>
        <fullName evidence="6">NAC domain-containing protein</fullName>
    </recommendedName>
</protein>
<dbReference type="GO" id="GO:0003677">
    <property type="term" value="F:DNA binding"/>
    <property type="evidence" value="ECO:0007669"/>
    <property type="project" value="UniProtKB-KW"/>
</dbReference>
<evidence type="ECO:0000313" key="8">
    <source>
        <dbReference type="Proteomes" id="UP000823388"/>
    </source>
</evidence>
<dbReference type="InterPro" id="IPR003441">
    <property type="entry name" value="NAC-dom"/>
</dbReference>
<dbReference type="InterPro" id="IPR036093">
    <property type="entry name" value="NAC_dom_sf"/>
</dbReference>
<keyword evidence="3" id="KW-0804">Transcription</keyword>
<evidence type="ECO:0000256" key="2">
    <source>
        <dbReference type="ARBA" id="ARBA00023125"/>
    </source>
</evidence>
<keyword evidence="8" id="KW-1185">Reference proteome</keyword>
<proteinExistence type="predicted"/>
<name>A0A8T0WTT4_PANVG</name>
<accession>A0A8T0WTT4</accession>
<keyword evidence="4" id="KW-0539">Nucleus</keyword>
<evidence type="ECO:0000259" key="6">
    <source>
        <dbReference type="PROSITE" id="PS51005"/>
    </source>
</evidence>
<evidence type="ECO:0000256" key="3">
    <source>
        <dbReference type="ARBA" id="ARBA00023163"/>
    </source>
</evidence>
<dbReference type="Proteomes" id="UP000823388">
    <property type="component" value="Chromosome 1N"/>
</dbReference>
<gene>
    <name evidence="7" type="ORF">PVAP13_1NG221300</name>
</gene>
<evidence type="ECO:0000256" key="1">
    <source>
        <dbReference type="ARBA" id="ARBA00023015"/>
    </source>
</evidence>
<sequence length="339" mass="37489">MSTKAAKAIGLPPGLNFHPDDDELVEFFLLPTVRGEPAWFPGVIVVDDDTAANTVPWKLLERHGLAGDDEAYFFVRTKQDAKEAARQDRYCAGGARWVSQRPRIEWKRINLNLQMGRGKSSGGGGSTGWVMHEYTLTEPACPFIKICHVSFSGHGKGRKRVPDEEYSDCCRTAEPASKRARVDAAAANSGSSPCVYGSTAPTIVICGYDYEPAQVTDEQILEWASTLLVDDAEPAPEQHKTDEQLMIQETVAAVAAESSDGISPCNNQQQQQQLDSALCMEVEERQEIQEDQLQLQLLADDAKPAREQHLEQGVPTTEQHLPAEYQNGGDDQQENLEFW</sequence>
<dbReference type="PANTHER" id="PTHR31719">
    <property type="entry name" value="NAC TRANSCRIPTION FACTOR 56"/>
    <property type="match status" value="1"/>
</dbReference>
<comment type="caution">
    <text evidence="7">The sequence shown here is derived from an EMBL/GenBank/DDBJ whole genome shotgun (WGS) entry which is preliminary data.</text>
</comment>
<evidence type="ECO:0000256" key="4">
    <source>
        <dbReference type="ARBA" id="ARBA00023242"/>
    </source>
</evidence>
<keyword evidence="1" id="KW-0805">Transcription regulation</keyword>
<dbReference type="PROSITE" id="PS51005">
    <property type="entry name" value="NAC"/>
    <property type="match status" value="1"/>
</dbReference>
<organism evidence="7 8">
    <name type="scientific">Panicum virgatum</name>
    <name type="common">Blackwell switchgrass</name>
    <dbReference type="NCBI Taxonomy" id="38727"/>
    <lineage>
        <taxon>Eukaryota</taxon>
        <taxon>Viridiplantae</taxon>
        <taxon>Streptophyta</taxon>
        <taxon>Embryophyta</taxon>
        <taxon>Tracheophyta</taxon>
        <taxon>Spermatophyta</taxon>
        <taxon>Magnoliopsida</taxon>
        <taxon>Liliopsida</taxon>
        <taxon>Poales</taxon>
        <taxon>Poaceae</taxon>
        <taxon>PACMAD clade</taxon>
        <taxon>Panicoideae</taxon>
        <taxon>Panicodae</taxon>
        <taxon>Paniceae</taxon>
        <taxon>Panicinae</taxon>
        <taxon>Panicum</taxon>
        <taxon>Panicum sect. Hiantes</taxon>
    </lineage>
</organism>
<dbReference type="SUPFAM" id="SSF101941">
    <property type="entry name" value="NAC domain"/>
    <property type="match status" value="1"/>
</dbReference>
<dbReference type="AlphaFoldDB" id="A0A8T0WTT4"/>